<dbReference type="SMART" id="SM00729">
    <property type="entry name" value="Elp3"/>
    <property type="match status" value="1"/>
</dbReference>
<dbReference type="GO" id="GO:0005829">
    <property type="term" value="C:cytosol"/>
    <property type="evidence" value="ECO:0007669"/>
    <property type="project" value="TreeGrafter"/>
</dbReference>
<evidence type="ECO:0000256" key="1">
    <source>
        <dbReference type="ARBA" id="ARBA00001966"/>
    </source>
</evidence>
<dbReference type="InterPro" id="IPR058240">
    <property type="entry name" value="rSAM_sf"/>
</dbReference>
<dbReference type="Gene3D" id="3.80.30.20">
    <property type="entry name" value="tm_1862 like domain"/>
    <property type="match status" value="1"/>
</dbReference>
<dbReference type="InterPro" id="IPR023404">
    <property type="entry name" value="rSAM_horseshoe"/>
</dbReference>
<sequence length="339" mass="38713">PTDYVVTGEGEWAALDIICHLETGTPVDEILGITFRNDDGIVVQTGKRHAVDIRDVPMIDWTDFDVQGYLDIQKTFNSAVGVELTDGEELRVMPVSTARGCVFKCTFCHFVYWDDSYRHRNPTDIIEECRRNIDTYNANYINFWDDLTFHSIKSAEKVADAIISSGLKFYWSAAIRADLFGNPKISEDRRIAVAHKFRKSGCVNVGFSLESGNKEILEMMDKKIDPEDFDESIRILRLAGITFNTSVVFGYPIETPETIQQTFDQCARNELFPSIGILLPLPYTPMYEYAKDHGYITDEDIFLTEITERQDICLNMTQMSDDELLNKIQQCAESLNEQL</sequence>
<dbReference type="AlphaFoldDB" id="A0A382PTY2"/>
<feature type="non-terminal residue" evidence="7">
    <location>
        <position position="1"/>
    </location>
</feature>
<dbReference type="GO" id="GO:0046872">
    <property type="term" value="F:metal ion binding"/>
    <property type="evidence" value="ECO:0007669"/>
    <property type="project" value="UniProtKB-KW"/>
</dbReference>
<dbReference type="PROSITE" id="PS51918">
    <property type="entry name" value="RADICAL_SAM"/>
    <property type="match status" value="1"/>
</dbReference>
<dbReference type="InterPro" id="IPR007197">
    <property type="entry name" value="rSAM"/>
</dbReference>
<dbReference type="SUPFAM" id="SSF102114">
    <property type="entry name" value="Radical SAM enzymes"/>
    <property type="match status" value="1"/>
</dbReference>
<dbReference type="Pfam" id="PF04055">
    <property type="entry name" value="Radical_SAM"/>
    <property type="match status" value="1"/>
</dbReference>
<evidence type="ECO:0000256" key="5">
    <source>
        <dbReference type="ARBA" id="ARBA00023014"/>
    </source>
</evidence>
<dbReference type="InterPro" id="IPR051198">
    <property type="entry name" value="BchE-like"/>
</dbReference>
<dbReference type="SFLD" id="SFLDG01082">
    <property type="entry name" value="B12-binding_domain_containing"/>
    <property type="match status" value="1"/>
</dbReference>
<organism evidence="7">
    <name type="scientific">marine metagenome</name>
    <dbReference type="NCBI Taxonomy" id="408172"/>
    <lineage>
        <taxon>unclassified sequences</taxon>
        <taxon>metagenomes</taxon>
        <taxon>ecological metagenomes</taxon>
    </lineage>
</organism>
<gene>
    <name evidence="7" type="ORF">METZ01_LOCUS329668</name>
</gene>
<comment type="cofactor">
    <cofactor evidence="1">
        <name>[4Fe-4S] cluster</name>
        <dbReference type="ChEBI" id="CHEBI:49883"/>
    </cofactor>
</comment>
<proteinExistence type="predicted"/>
<reference evidence="7" key="1">
    <citation type="submission" date="2018-05" db="EMBL/GenBank/DDBJ databases">
        <authorList>
            <person name="Lanie J.A."/>
            <person name="Ng W.-L."/>
            <person name="Kazmierczak K.M."/>
            <person name="Andrzejewski T.M."/>
            <person name="Davidsen T.M."/>
            <person name="Wayne K.J."/>
            <person name="Tettelin H."/>
            <person name="Glass J.I."/>
            <person name="Rusch D."/>
            <person name="Podicherti R."/>
            <person name="Tsui H.-C.T."/>
            <person name="Winkler M.E."/>
        </authorList>
    </citation>
    <scope>NUCLEOTIDE SEQUENCE</scope>
</reference>
<dbReference type="SFLD" id="SFLDS00029">
    <property type="entry name" value="Radical_SAM"/>
    <property type="match status" value="1"/>
</dbReference>
<feature type="non-terminal residue" evidence="7">
    <location>
        <position position="339"/>
    </location>
</feature>
<evidence type="ECO:0000256" key="3">
    <source>
        <dbReference type="ARBA" id="ARBA00022723"/>
    </source>
</evidence>
<evidence type="ECO:0000256" key="2">
    <source>
        <dbReference type="ARBA" id="ARBA00022691"/>
    </source>
</evidence>
<dbReference type="EMBL" id="UINC01109771">
    <property type="protein sequence ID" value="SVC76814.1"/>
    <property type="molecule type" value="Genomic_DNA"/>
</dbReference>
<evidence type="ECO:0000313" key="7">
    <source>
        <dbReference type="EMBL" id="SVC76814.1"/>
    </source>
</evidence>
<feature type="domain" description="Radical SAM core" evidence="6">
    <location>
        <begin position="85"/>
        <end position="320"/>
    </location>
</feature>
<evidence type="ECO:0000259" key="6">
    <source>
        <dbReference type="PROSITE" id="PS51918"/>
    </source>
</evidence>
<keyword evidence="5" id="KW-0411">Iron-sulfur</keyword>
<evidence type="ECO:0000256" key="4">
    <source>
        <dbReference type="ARBA" id="ARBA00023004"/>
    </source>
</evidence>
<name>A0A382PTY2_9ZZZZ</name>
<keyword evidence="2" id="KW-0949">S-adenosyl-L-methionine</keyword>
<accession>A0A382PTY2</accession>
<keyword evidence="3" id="KW-0479">Metal-binding</keyword>
<protein>
    <recommendedName>
        <fullName evidence="6">Radical SAM core domain-containing protein</fullName>
    </recommendedName>
</protein>
<dbReference type="PANTHER" id="PTHR43409:SF7">
    <property type="entry name" value="BLL1977 PROTEIN"/>
    <property type="match status" value="1"/>
</dbReference>
<dbReference type="InterPro" id="IPR006638">
    <property type="entry name" value="Elp3/MiaA/NifB-like_rSAM"/>
</dbReference>
<dbReference type="GO" id="GO:0003824">
    <property type="term" value="F:catalytic activity"/>
    <property type="evidence" value="ECO:0007669"/>
    <property type="project" value="InterPro"/>
</dbReference>
<dbReference type="PANTHER" id="PTHR43409">
    <property type="entry name" value="ANAEROBIC MAGNESIUM-PROTOPORPHYRIN IX MONOMETHYL ESTER CYCLASE-RELATED"/>
    <property type="match status" value="1"/>
</dbReference>
<keyword evidence="4" id="KW-0408">Iron</keyword>
<dbReference type="GO" id="GO:0051536">
    <property type="term" value="F:iron-sulfur cluster binding"/>
    <property type="evidence" value="ECO:0007669"/>
    <property type="project" value="UniProtKB-KW"/>
</dbReference>